<dbReference type="InterPro" id="IPR049536">
    <property type="entry name" value="CFP_TSR-0"/>
</dbReference>
<dbReference type="PANTHER" id="PTHR22906">
    <property type="entry name" value="PROPERDIN"/>
    <property type="match status" value="1"/>
</dbReference>
<dbReference type="Pfam" id="PF00090">
    <property type="entry name" value="TSP_1"/>
    <property type="match status" value="4"/>
</dbReference>
<gene>
    <name evidence="8" type="ORF">ANANG_G00250050</name>
</gene>
<evidence type="ECO:0008006" key="10">
    <source>
        <dbReference type="Google" id="ProtNLM"/>
    </source>
</evidence>
<dbReference type="PANTHER" id="PTHR22906:SF43">
    <property type="entry name" value="PROPERDIN"/>
    <property type="match status" value="1"/>
</dbReference>
<dbReference type="InterPro" id="IPR052065">
    <property type="entry name" value="Compl_asym_regulator"/>
</dbReference>
<dbReference type="FunFam" id="2.20.100.10:FF:000001">
    <property type="entry name" value="semaphorin-5A isoform X1"/>
    <property type="match status" value="2"/>
</dbReference>
<evidence type="ECO:0000313" key="9">
    <source>
        <dbReference type="Proteomes" id="UP001044222"/>
    </source>
</evidence>
<evidence type="ECO:0000256" key="1">
    <source>
        <dbReference type="ARBA" id="ARBA00004613"/>
    </source>
</evidence>
<dbReference type="Pfam" id="PF18487">
    <property type="entry name" value="TSR"/>
    <property type="match status" value="1"/>
</dbReference>
<comment type="caution">
    <text evidence="8">The sequence shown here is derived from an EMBL/GenBank/DDBJ whole genome shotgun (WGS) entry which is preliminary data.</text>
</comment>
<evidence type="ECO:0000256" key="7">
    <source>
        <dbReference type="SAM" id="SignalP"/>
    </source>
</evidence>
<name>A0A9D3RMG5_ANGAN</name>
<evidence type="ECO:0000256" key="5">
    <source>
        <dbReference type="ARBA" id="ARBA00023157"/>
    </source>
</evidence>
<dbReference type="InterPro" id="IPR054019">
    <property type="entry name" value="CFP_TSR_C"/>
</dbReference>
<dbReference type="PRINTS" id="PR01705">
    <property type="entry name" value="TSP1REPEAT"/>
</dbReference>
<evidence type="ECO:0000256" key="6">
    <source>
        <dbReference type="SAM" id="MobiDB-lite"/>
    </source>
</evidence>
<reference evidence="8" key="1">
    <citation type="submission" date="2021-01" db="EMBL/GenBank/DDBJ databases">
        <title>A chromosome-scale assembly of European eel, Anguilla anguilla.</title>
        <authorList>
            <person name="Henkel C."/>
            <person name="Jong-Raadsen S.A."/>
            <person name="Dufour S."/>
            <person name="Weltzien F.-A."/>
            <person name="Palstra A.P."/>
            <person name="Pelster B."/>
            <person name="Spaink H.P."/>
            <person name="Van Den Thillart G.E."/>
            <person name="Jansen H."/>
            <person name="Zahm M."/>
            <person name="Klopp C."/>
            <person name="Cedric C."/>
            <person name="Louis A."/>
            <person name="Berthelot C."/>
            <person name="Parey E."/>
            <person name="Roest Crollius H."/>
            <person name="Montfort J."/>
            <person name="Robinson-Rechavi M."/>
            <person name="Bucao C."/>
            <person name="Bouchez O."/>
            <person name="Gislard M."/>
            <person name="Lluch J."/>
            <person name="Milhes M."/>
            <person name="Lampietro C."/>
            <person name="Lopez Roques C."/>
            <person name="Donnadieu C."/>
            <person name="Braasch I."/>
            <person name="Desvignes T."/>
            <person name="Postlethwait J."/>
            <person name="Bobe J."/>
            <person name="Guiguen Y."/>
            <person name="Dirks R."/>
        </authorList>
    </citation>
    <scope>NUCLEOTIDE SEQUENCE</scope>
    <source>
        <strain evidence="8">Tag_6206</strain>
        <tissue evidence="8">Liver</tissue>
    </source>
</reference>
<keyword evidence="9" id="KW-1185">Reference proteome</keyword>
<evidence type="ECO:0000256" key="3">
    <source>
        <dbReference type="ARBA" id="ARBA00022729"/>
    </source>
</evidence>
<proteinExistence type="predicted"/>
<keyword evidence="3 7" id="KW-0732">Signal</keyword>
<organism evidence="8 9">
    <name type="scientific">Anguilla anguilla</name>
    <name type="common">European freshwater eel</name>
    <name type="synonym">Muraena anguilla</name>
    <dbReference type="NCBI Taxonomy" id="7936"/>
    <lineage>
        <taxon>Eukaryota</taxon>
        <taxon>Metazoa</taxon>
        <taxon>Chordata</taxon>
        <taxon>Craniata</taxon>
        <taxon>Vertebrata</taxon>
        <taxon>Euteleostomi</taxon>
        <taxon>Actinopterygii</taxon>
        <taxon>Neopterygii</taxon>
        <taxon>Teleostei</taxon>
        <taxon>Anguilliformes</taxon>
        <taxon>Anguillidae</taxon>
        <taxon>Anguilla</taxon>
    </lineage>
</organism>
<evidence type="ECO:0000313" key="8">
    <source>
        <dbReference type="EMBL" id="KAG5836009.1"/>
    </source>
</evidence>
<dbReference type="PROSITE" id="PS50092">
    <property type="entry name" value="TSP1"/>
    <property type="match status" value="6"/>
</dbReference>
<dbReference type="SUPFAM" id="SSF82895">
    <property type="entry name" value="TSP-1 type 1 repeat"/>
    <property type="match status" value="6"/>
</dbReference>
<dbReference type="Gene3D" id="2.20.100.10">
    <property type="entry name" value="Thrombospondin type-1 (TSP1) repeat"/>
    <property type="match status" value="6"/>
</dbReference>
<dbReference type="InterPro" id="IPR000884">
    <property type="entry name" value="TSP1_rpt"/>
</dbReference>
<dbReference type="Proteomes" id="UP001044222">
    <property type="component" value="Chromosome 14"/>
</dbReference>
<keyword evidence="2" id="KW-0964">Secreted</keyword>
<protein>
    <recommendedName>
        <fullName evidence="10">Properdin</fullName>
    </recommendedName>
</protein>
<feature type="region of interest" description="Disordered" evidence="6">
    <location>
        <begin position="200"/>
        <end position="223"/>
    </location>
</feature>
<dbReference type="Pfam" id="PF22195">
    <property type="entry name" value="TSP1_CFP_C"/>
    <property type="match status" value="1"/>
</dbReference>
<keyword evidence="5" id="KW-1015">Disulfide bond</keyword>
<sequence>MLLWTLYYMLLAAQESVSEKAQCYQHFDAQLGSCSHLLGEAEVDDCCLNPRFGYKDSDGVCHSCRPAKWTEWGPWGSCTVSCLEGVQQRRRFCYGLGTCKDTQKEGSLETRPCEEKTCCPRQGGWAEWGQWQPCSVTCGTGQKLRERTCSSPPPVCGGSCSGQSREYASCDTGKVCPVHGGWSDWGAWGACDANCTREGSSPPQRHSFRTCTNPAPSTDPPGLPCPGSEKRSEHCVGLPYCAVHGGWGPWGAYSECSVTCGLGQRVRTRACNNPEPRHGGQRCTGDPVSIDMCNTRVHCPVDGEWSEWSEWSECKRAGKDIRCKTYSPGRQSRERVCEHREWNGTHCPGSIQESRPCYDIQGCRLNGNWSDWGPWGLCQPNCGPQAQKTRTRTCVLDYSQYTTLKIGPNKETAHFAGIPFARCPRLEAKEKTRSEPCLNVPPCT</sequence>
<feature type="signal peptide" evidence="7">
    <location>
        <begin position="1"/>
        <end position="18"/>
    </location>
</feature>
<dbReference type="EMBL" id="JAFIRN010000014">
    <property type="protein sequence ID" value="KAG5836009.1"/>
    <property type="molecule type" value="Genomic_DNA"/>
</dbReference>
<evidence type="ECO:0000256" key="4">
    <source>
        <dbReference type="ARBA" id="ARBA00022737"/>
    </source>
</evidence>
<evidence type="ECO:0000256" key="2">
    <source>
        <dbReference type="ARBA" id="ARBA00022525"/>
    </source>
</evidence>
<comment type="subcellular location">
    <subcellularLocation>
        <location evidence="1">Secreted</location>
    </subcellularLocation>
</comment>
<dbReference type="InterPro" id="IPR036383">
    <property type="entry name" value="TSP1_rpt_sf"/>
</dbReference>
<feature type="chain" id="PRO_5039411639" description="Properdin" evidence="7">
    <location>
        <begin position="19"/>
        <end position="444"/>
    </location>
</feature>
<feature type="compositionally biased region" description="Polar residues" evidence="6">
    <location>
        <begin position="200"/>
        <end position="216"/>
    </location>
</feature>
<dbReference type="SMART" id="SM00209">
    <property type="entry name" value="TSP1"/>
    <property type="match status" value="6"/>
</dbReference>
<keyword evidence="4" id="KW-0677">Repeat</keyword>
<dbReference type="AlphaFoldDB" id="A0A9D3RMG5"/>
<accession>A0A9D3RMG5</accession>